<name>A0ABU0SXG0_9ACTN</name>
<reference evidence="1 2" key="1">
    <citation type="submission" date="2023-07" db="EMBL/GenBank/DDBJ databases">
        <title>Comparative genomics of wheat-associated soil bacteria to identify genetic determinants of phenazine resistance.</title>
        <authorList>
            <person name="Mouncey N."/>
        </authorList>
    </citation>
    <scope>NUCLEOTIDE SEQUENCE [LARGE SCALE GENOMIC DNA]</scope>
    <source>
        <strain evidence="1 2">V2I4</strain>
    </source>
</reference>
<dbReference type="EMBL" id="JAUSZI010000002">
    <property type="protein sequence ID" value="MDQ1028258.1"/>
    <property type="molecule type" value="Genomic_DNA"/>
</dbReference>
<evidence type="ECO:0000313" key="1">
    <source>
        <dbReference type="EMBL" id="MDQ1028258.1"/>
    </source>
</evidence>
<sequence length="61" mass="6709">MVLNGYSDRATVLDPADGRVVAERALPGHSHRARLAAAGDCLAVVCTAERPVHRLRVFRWK</sequence>
<keyword evidence="2" id="KW-1185">Reference proteome</keyword>
<comment type="caution">
    <text evidence="1">The sequence shown here is derived from an EMBL/GenBank/DDBJ whole genome shotgun (WGS) entry which is preliminary data.</text>
</comment>
<protein>
    <submittedName>
        <fullName evidence="1">Uncharacterized protein</fullName>
    </submittedName>
</protein>
<evidence type="ECO:0000313" key="2">
    <source>
        <dbReference type="Proteomes" id="UP001230328"/>
    </source>
</evidence>
<accession>A0ABU0SXG0</accession>
<dbReference type="RefSeq" id="WP_307523478.1">
    <property type="nucleotide sequence ID" value="NZ_JAUSZI010000002.1"/>
</dbReference>
<organism evidence="1 2">
    <name type="scientific">Streptomyces umbrinus</name>
    <dbReference type="NCBI Taxonomy" id="67370"/>
    <lineage>
        <taxon>Bacteria</taxon>
        <taxon>Bacillati</taxon>
        <taxon>Actinomycetota</taxon>
        <taxon>Actinomycetes</taxon>
        <taxon>Kitasatosporales</taxon>
        <taxon>Streptomycetaceae</taxon>
        <taxon>Streptomyces</taxon>
        <taxon>Streptomyces phaeochromogenes group</taxon>
    </lineage>
</organism>
<proteinExistence type="predicted"/>
<dbReference type="Proteomes" id="UP001230328">
    <property type="component" value="Unassembled WGS sequence"/>
</dbReference>
<gene>
    <name evidence="1" type="ORF">QF035_005840</name>
</gene>